<evidence type="ECO:0000313" key="2">
    <source>
        <dbReference type="Proteomes" id="UP000006408"/>
    </source>
</evidence>
<proteinExistence type="predicted"/>
<organism evidence="1 2">
    <name type="scientific">Bifidobacterium angulatum DSM 20098 = JCM 7096</name>
    <dbReference type="NCBI Taxonomy" id="518635"/>
    <lineage>
        <taxon>Bacteria</taxon>
        <taxon>Bacillati</taxon>
        <taxon>Actinomycetota</taxon>
        <taxon>Actinomycetes</taxon>
        <taxon>Bifidobacteriales</taxon>
        <taxon>Bifidobacteriaceae</taxon>
        <taxon>Bifidobacterium</taxon>
    </lineage>
</organism>
<keyword evidence="2" id="KW-1185">Reference proteome</keyword>
<gene>
    <name evidence="1" type="ORF">BIFANG_02714</name>
</gene>
<dbReference type="EMBL" id="ABYS02000004">
    <property type="protein sequence ID" value="EEP21354.1"/>
    <property type="molecule type" value="Genomic_DNA"/>
</dbReference>
<dbReference type="AlphaFoldDB" id="C4FEH3"/>
<sequence>MGSISHEHIDARHDAEELSDYVNNGWLRTGEFDGPTILWNHLIREASEHDAENRNDAPVAPLSDADNVIGMPMQWYFDSIAAIVPTAERTEAGVEMPRADMPTFHLDSQALSGVDAVVGNALVSTRWVDAVGNLAKALEMTAKFVGNVADRDNEGFDYLKDLIQNVRVYMDAVACNADPMTGEQALRMITTVACNDDFRLNAMQMVELLSCSLSFAQWDDTRMFAYDALNKAVASMAEFSSRSTQTSGQTDTVGAADDIKLSAADLDNLVSLDPSLLTERELAATACHQFDHAVQFLRHDLMRISGDAEAADAFLREHNTIEPLADTYAARLIASERWEDLIDFTNRVEQANANQSMVMFPEEVVPYEWETLREAALEALGRGDELVAMYRSRLEDNYDPNTELNQYKLDLWLNRADNQ</sequence>
<dbReference type="Proteomes" id="UP000006408">
    <property type="component" value="Unassembled WGS sequence"/>
</dbReference>
<dbReference type="eggNOG" id="COG4279">
    <property type="taxonomic scope" value="Bacteria"/>
</dbReference>
<accession>C4FEH3</accession>
<reference evidence="1" key="1">
    <citation type="submission" date="2009-04" db="EMBL/GenBank/DDBJ databases">
        <authorList>
            <person name="Weinstock G."/>
            <person name="Sodergren E."/>
            <person name="Clifton S."/>
            <person name="Fulton L."/>
            <person name="Fulton B."/>
            <person name="Courtney L."/>
            <person name="Fronick C."/>
            <person name="Harrison M."/>
            <person name="Strong C."/>
            <person name="Farmer C."/>
            <person name="Delahaunty K."/>
            <person name="Markovic C."/>
            <person name="Hall O."/>
            <person name="Minx P."/>
            <person name="Tomlinson C."/>
            <person name="Mitreva M."/>
            <person name="Nelson J."/>
            <person name="Hou S."/>
            <person name="Wollam A."/>
            <person name="Pepin K.H."/>
            <person name="Johnson M."/>
            <person name="Bhonagiri V."/>
            <person name="Nash W.E."/>
            <person name="Warren W."/>
            <person name="Chinwalla A."/>
            <person name="Mardis E.R."/>
            <person name="Wilson R.K."/>
        </authorList>
    </citation>
    <scope>NUCLEOTIDE SEQUENCE [LARGE SCALE GENOMIC DNA]</scope>
    <source>
        <strain evidence="1">DSM 20098</strain>
    </source>
</reference>
<comment type="caution">
    <text evidence="1">The sequence shown here is derived from an EMBL/GenBank/DDBJ whole genome shotgun (WGS) entry which is preliminary data.</text>
</comment>
<dbReference type="GeneID" id="42864977"/>
<name>C4FEH3_9BIFI</name>
<dbReference type="KEGG" id="bang:BBAG_0632"/>
<dbReference type="RefSeq" id="WP_003826046.1">
    <property type="nucleotide sequence ID" value="NZ_AP012322.1"/>
</dbReference>
<dbReference type="PATRIC" id="fig|518635.17.peg.655"/>
<protein>
    <recommendedName>
        <fullName evidence="3">Cytosolic protein</fullName>
    </recommendedName>
</protein>
<dbReference type="HOGENOM" id="CLU_625095_0_0_11"/>
<evidence type="ECO:0008006" key="3">
    <source>
        <dbReference type="Google" id="ProtNLM"/>
    </source>
</evidence>
<evidence type="ECO:0000313" key="1">
    <source>
        <dbReference type="EMBL" id="EEP21354.1"/>
    </source>
</evidence>